<evidence type="ECO:0000313" key="3">
    <source>
        <dbReference type="Proteomes" id="UP000670776"/>
    </source>
</evidence>
<feature type="transmembrane region" description="Helical" evidence="1">
    <location>
        <begin position="21"/>
        <end position="39"/>
    </location>
</feature>
<sequence>MSKTKETINLSEKQFDLFKSLLIAIVSGFSVVLFQQMFFKSNVDYELRKDILKDNYEYYVAIQNFADLNNYTEYNFEKVQNIGTPRILIDVNTNDTIQRDTIYEYSKTNKKIIIPTISVDSLRQKKWIAEKNYIETNKNKIDQDIYLDFQEIVSIVENNSWPQEISFESLNKNIWSEKKFENTWSEKNMKLHYKASQYIKIK</sequence>
<organism evidence="2 3">
    <name type="scientific">Mariniflexile gromovii</name>
    <dbReference type="NCBI Taxonomy" id="362523"/>
    <lineage>
        <taxon>Bacteria</taxon>
        <taxon>Pseudomonadati</taxon>
        <taxon>Bacteroidota</taxon>
        <taxon>Flavobacteriia</taxon>
        <taxon>Flavobacteriales</taxon>
        <taxon>Flavobacteriaceae</taxon>
        <taxon>Mariniflexile</taxon>
    </lineage>
</organism>
<evidence type="ECO:0000256" key="1">
    <source>
        <dbReference type="SAM" id="Phobius"/>
    </source>
</evidence>
<dbReference type="RefSeq" id="WP_209656780.1">
    <property type="nucleotide sequence ID" value="NZ_JAGJCB010000027.1"/>
</dbReference>
<dbReference type="Proteomes" id="UP000670776">
    <property type="component" value="Unassembled WGS sequence"/>
</dbReference>
<keyword evidence="1" id="KW-0472">Membrane</keyword>
<keyword evidence="1" id="KW-0812">Transmembrane</keyword>
<protein>
    <submittedName>
        <fullName evidence="2">Uncharacterized protein</fullName>
    </submittedName>
</protein>
<name>A0ABS4BZN9_9FLAO</name>
<proteinExistence type="predicted"/>
<evidence type="ECO:0000313" key="2">
    <source>
        <dbReference type="EMBL" id="MBP0905620.1"/>
    </source>
</evidence>
<gene>
    <name evidence="2" type="ORF">J8H85_17470</name>
</gene>
<comment type="caution">
    <text evidence="2">The sequence shown here is derived from an EMBL/GenBank/DDBJ whole genome shotgun (WGS) entry which is preliminary data.</text>
</comment>
<reference evidence="2 3" key="1">
    <citation type="submission" date="2021-04" db="EMBL/GenBank/DDBJ databases">
        <title>Mariniflexile gromovii gen. nov., sp. nov., a gliding bacterium isolated from the sea urchin Strongylocentrotus intermedius.</title>
        <authorList>
            <person name="Ko S."/>
            <person name="Le V."/>
            <person name="Ahn C.-Y."/>
            <person name="Oh H.-M."/>
        </authorList>
    </citation>
    <scope>NUCLEOTIDE SEQUENCE [LARGE SCALE GENOMIC DNA]</scope>
    <source>
        <strain evidence="2 3">KCTC 12570</strain>
    </source>
</reference>
<accession>A0ABS4BZN9</accession>
<dbReference type="EMBL" id="JAGJCB010000027">
    <property type="protein sequence ID" value="MBP0905620.1"/>
    <property type="molecule type" value="Genomic_DNA"/>
</dbReference>
<keyword evidence="1" id="KW-1133">Transmembrane helix</keyword>
<keyword evidence="3" id="KW-1185">Reference proteome</keyword>